<evidence type="ECO:0000313" key="3">
    <source>
        <dbReference type="Proteomes" id="UP001500831"/>
    </source>
</evidence>
<dbReference type="Gene3D" id="3.40.1000.10">
    <property type="entry name" value="Mog1/PsbP, alpha/beta/alpha sandwich"/>
    <property type="match status" value="1"/>
</dbReference>
<name>A0ABP6J020_9ACTN</name>
<proteinExistence type="predicted"/>
<organism evidence="2 3">
    <name type="scientific">Streptosporangium fragile</name>
    <dbReference type="NCBI Taxonomy" id="46186"/>
    <lineage>
        <taxon>Bacteria</taxon>
        <taxon>Bacillati</taxon>
        <taxon>Actinomycetota</taxon>
        <taxon>Actinomycetes</taxon>
        <taxon>Streptosporangiales</taxon>
        <taxon>Streptosporangiaceae</taxon>
        <taxon>Streptosporangium</taxon>
    </lineage>
</organism>
<dbReference type="EMBL" id="BAAAVI010000143">
    <property type="protein sequence ID" value="GAA2915095.1"/>
    <property type="molecule type" value="Genomic_DNA"/>
</dbReference>
<evidence type="ECO:0000256" key="1">
    <source>
        <dbReference type="SAM" id="MobiDB-lite"/>
    </source>
</evidence>
<protein>
    <submittedName>
        <fullName evidence="2">Uncharacterized protein</fullName>
    </submittedName>
</protein>
<comment type="caution">
    <text evidence="2">The sequence shown here is derived from an EMBL/GenBank/DDBJ whole genome shotgun (WGS) entry which is preliminary data.</text>
</comment>
<feature type="region of interest" description="Disordered" evidence="1">
    <location>
        <begin position="66"/>
        <end position="100"/>
    </location>
</feature>
<dbReference type="Proteomes" id="UP001500831">
    <property type="component" value="Unassembled WGS sequence"/>
</dbReference>
<keyword evidence="3" id="KW-1185">Reference proteome</keyword>
<evidence type="ECO:0000313" key="2">
    <source>
        <dbReference type="EMBL" id="GAA2915095.1"/>
    </source>
</evidence>
<accession>A0ABP6J020</accession>
<sequence>MHARIRIPPMGTAGHIGIGPPRAREGGSLMPNRHHVAATGLLGLCLALTTAWGSGEWAVAAGVPAGDVRPPVASPTEPPATGEPEGAPEPGPMPEGFKRIGSAENGLTVAVPQEWIALDLSKDDLEEGLRRSGLTGAAAQQARKSLQTLVDSKGIWATDSASVKASPNGFATNLNGFCQAVQAPSMDQLINETRTQLEQLNAKVTDAKTVRLGSTEAARIVYTFPTNGVDIHGTQYYLPGSGKTCIITLSTDSENRQQLFDRIGRTMRLA</sequence>
<reference evidence="3" key="1">
    <citation type="journal article" date="2019" name="Int. J. Syst. Evol. Microbiol.">
        <title>The Global Catalogue of Microorganisms (GCM) 10K type strain sequencing project: providing services to taxonomists for standard genome sequencing and annotation.</title>
        <authorList>
            <consortium name="The Broad Institute Genomics Platform"/>
            <consortium name="The Broad Institute Genome Sequencing Center for Infectious Disease"/>
            <person name="Wu L."/>
            <person name="Ma J."/>
        </authorList>
    </citation>
    <scope>NUCLEOTIDE SEQUENCE [LARGE SCALE GENOMIC DNA]</scope>
    <source>
        <strain evidence="3">JCM 6242</strain>
    </source>
</reference>
<gene>
    <name evidence="2" type="ORF">GCM10010517_81400</name>
</gene>